<evidence type="ECO:0000313" key="2">
    <source>
        <dbReference type="Proteomes" id="UP000264960"/>
    </source>
</evidence>
<sequence>MEDIMRSVKWRSIDKNTNSIFVIDENSTVDITEEFKKEELLLTDSFVRYSINPYNDMGSVDYYEISKKVLSPKGNLLIFAERTTIQL</sequence>
<dbReference type="EMBL" id="CP027116">
    <property type="protein sequence ID" value="AVM23259.1"/>
    <property type="molecule type" value="Genomic_DNA"/>
</dbReference>
<dbReference type="AlphaFoldDB" id="A0AAD0HKZ3"/>
<organism evidence="1 2">
    <name type="scientific">Bacillus pumilus</name>
    <name type="common">Bacillus mesentericus</name>
    <dbReference type="NCBI Taxonomy" id="1408"/>
    <lineage>
        <taxon>Bacteria</taxon>
        <taxon>Bacillati</taxon>
        <taxon>Bacillota</taxon>
        <taxon>Bacilli</taxon>
        <taxon>Bacillales</taxon>
        <taxon>Bacillaceae</taxon>
        <taxon>Bacillus</taxon>
    </lineage>
</organism>
<evidence type="ECO:0000313" key="1">
    <source>
        <dbReference type="EMBL" id="AVM23259.1"/>
    </source>
</evidence>
<protein>
    <submittedName>
        <fullName evidence="1">Uncharacterized protein</fullName>
    </submittedName>
</protein>
<reference evidence="1 2" key="1">
    <citation type="submission" date="2018-02" db="EMBL/GenBank/DDBJ databases">
        <title>The complete genome of two Bacillus pumilus strains from Cuatro Cienegas, Coahuila, Mexico.</title>
        <authorList>
            <person name="Zarza E."/>
            <person name="Alcaraz L.D."/>
            <person name="Aguilar-Salinas B."/>
            <person name="Islas A."/>
            <person name="Olmedo-Alvarez G."/>
        </authorList>
    </citation>
    <scope>NUCLEOTIDE SEQUENCE [LARGE SCALE GENOMIC DNA]</scope>
    <source>
        <strain evidence="1 2">145</strain>
    </source>
</reference>
<dbReference type="RefSeq" id="WP_117729802.1">
    <property type="nucleotide sequence ID" value="NZ_CP027116.1"/>
</dbReference>
<gene>
    <name evidence="1" type="ORF">C5695_05230</name>
</gene>
<name>A0AAD0HKZ3_BACPU</name>
<dbReference type="Proteomes" id="UP000264960">
    <property type="component" value="Chromosome"/>
</dbReference>
<accession>A0AAD0HKZ3</accession>
<proteinExistence type="predicted"/>